<keyword evidence="1" id="KW-0472">Membrane</keyword>
<organism evidence="3 4">
    <name type="scientific">Lacihabitans lacunae</name>
    <dbReference type="NCBI Taxonomy" id="1028214"/>
    <lineage>
        <taxon>Bacteria</taxon>
        <taxon>Pseudomonadati</taxon>
        <taxon>Bacteroidota</taxon>
        <taxon>Cytophagia</taxon>
        <taxon>Cytophagales</taxon>
        <taxon>Leadbetterellaceae</taxon>
        <taxon>Lacihabitans</taxon>
    </lineage>
</organism>
<name>A0ABV7YXH3_9BACT</name>
<dbReference type="InterPro" id="IPR036890">
    <property type="entry name" value="HATPase_C_sf"/>
</dbReference>
<dbReference type="InterPro" id="IPR010559">
    <property type="entry name" value="Sig_transdc_His_kin_internal"/>
</dbReference>
<protein>
    <submittedName>
        <fullName evidence="3">Sensor histidine kinase</fullName>
        <ecNumber evidence="3">2.7.13.3</ecNumber>
    </submittedName>
</protein>
<keyword evidence="1" id="KW-0812">Transmembrane</keyword>
<reference evidence="4" key="1">
    <citation type="journal article" date="2019" name="Int. J. Syst. Evol. Microbiol.">
        <title>The Global Catalogue of Microorganisms (GCM) 10K type strain sequencing project: providing services to taxonomists for standard genome sequencing and annotation.</title>
        <authorList>
            <consortium name="The Broad Institute Genomics Platform"/>
            <consortium name="The Broad Institute Genome Sequencing Center for Infectious Disease"/>
            <person name="Wu L."/>
            <person name="Ma J."/>
        </authorList>
    </citation>
    <scope>NUCLEOTIDE SEQUENCE [LARGE SCALE GENOMIC DNA]</scope>
    <source>
        <strain evidence="4">CECT 7956</strain>
    </source>
</reference>
<keyword evidence="4" id="KW-1185">Reference proteome</keyword>
<proteinExistence type="predicted"/>
<dbReference type="InterPro" id="IPR050640">
    <property type="entry name" value="Bact_2-comp_sensor_kinase"/>
</dbReference>
<dbReference type="PANTHER" id="PTHR34220">
    <property type="entry name" value="SENSOR HISTIDINE KINASE YPDA"/>
    <property type="match status" value="1"/>
</dbReference>
<accession>A0ABV7YXH3</accession>
<sequence>MNKAQTISFLKKHWFWIVLVLTLLSISHTYWFYFIHKTDADLRKLFKGVEEFQLKSKNIYYSTGLGVGALIGNFIKSKTLLFSVLGLGVVLSHLNYKYLFIPIFIEEGRVGKFLYLLVFTSLYFVLFWGFNSALSGVLVEKNFDNRFTNFFAAFILIYAFISYGNMSYKKIKDLSLEKTKAELIALKAQINPHFLFNVLNNLYGQAITEDSPKTADGIQKLSSIMRHVVEETKTERSPIHKEIVFLEDYIELQKIRIPERENIKLKFEIEWDETPVEIAPLLLIPFVENAFKYGISTSKESFIDFKVKVKNKTLSMICRNSIAKKSETLEIGTGTGLENTKKRLELYYHAKHTLNISQTEDIFEVKLDIQL</sequence>
<dbReference type="GO" id="GO:0004673">
    <property type="term" value="F:protein histidine kinase activity"/>
    <property type="evidence" value="ECO:0007669"/>
    <property type="project" value="UniProtKB-EC"/>
</dbReference>
<feature type="transmembrane region" description="Helical" evidence="1">
    <location>
        <begin position="14"/>
        <end position="36"/>
    </location>
</feature>
<evidence type="ECO:0000313" key="3">
    <source>
        <dbReference type="EMBL" id="MFC3811015.1"/>
    </source>
</evidence>
<evidence type="ECO:0000313" key="4">
    <source>
        <dbReference type="Proteomes" id="UP001595616"/>
    </source>
</evidence>
<gene>
    <name evidence="3" type="ORF">ACFOOI_10145</name>
</gene>
<feature type="transmembrane region" description="Helical" evidence="1">
    <location>
        <begin position="150"/>
        <end position="168"/>
    </location>
</feature>
<keyword evidence="1" id="KW-1133">Transmembrane helix</keyword>
<dbReference type="EC" id="2.7.13.3" evidence="3"/>
<feature type="domain" description="Signal transduction histidine kinase internal region" evidence="2">
    <location>
        <begin position="181"/>
        <end position="260"/>
    </location>
</feature>
<keyword evidence="3" id="KW-0808">Transferase</keyword>
<keyword evidence="3" id="KW-0418">Kinase</keyword>
<comment type="caution">
    <text evidence="3">The sequence shown here is derived from an EMBL/GenBank/DDBJ whole genome shotgun (WGS) entry which is preliminary data.</text>
</comment>
<feature type="transmembrane region" description="Helical" evidence="1">
    <location>
        <begin position="81"/>
        <end position="101"/>
    </location>
</feature>
<dbReference type="PANTHER" id="PTHR34220:SF7">
    <property type="entry name" value="SENSOR HISTIDINE KINASE YPDA"/>
    <property type="match status" value="1"/>
</dbReference>
<evidence type="ECO:0000256" key="1">
    <source>
        <dbReference type="SAM" id="Phobius"/>
    </source>
</evidence>
<dbReference type="EMBL" id="JBHRYQ010000001">
    <property type="protein sequence ID" value="MFC3811015.1"/>
    <property type="molecule type" value="Genomic_DNA"/>
</dbReference>
<dbReference type="Gene3D" id="3.30.565.10">
    <property type="entry name" value="Histidine kinase-like ATPase, C-terminal domain"/>
    <property type="match status" value="1"/>
</dbReference>
<dbReference type="RefSeq" id="WP_379837640.1">
    <property type="nucleotide sequence ID" value="NZ_JBHRYQ010000001.1"/>
</dbReference>
<dbReference type="Pfam" id="PF06580">
    <property type="entry name" value="His_kinase"/>
    <property type="match status" value="1"/>
</dbReference>
<feature type="transmembrane region" description="Helical" evidence="1">
    <location>
        <begin position="113"/>
        <end position="130"/>
    </location>
</feature>
<evidence type="ECO:0000259" key="2">
    <source>
        <dbReference type="Pfam" id="PF06580"/>
    </source>
</evidence>
<dbReference type="Proteomes" id="UP001595616">
    <property type="component" value="Unassembled WGS sequence"/>
</dbReference>